<proteinExistence type="predicted"/>
<dbReference type="STRING" id="1499966.U14_05812"/>
<keyword evidence="2" id="KW-1185">Reference proteome</keyword>
<sequence length="109" mass="12610">MFWRDLDGDSDGSGGIKWWSSSNGYWEIRHAVVRNKLSDTSRGPDSSAHNVFCHYIQIKFHIPYGQGHVVVGEFAGYQNAFQSRQLYQWYQTYSHRWLMPEGTPPASQP</sequence>
<dbReference type="HOGENOM" id="CLU_2178639_0_0_0"/>
<dbReference type="AlphaFoldDB" id="A0A081BSZ4"/>
<organism evidence="1">
    <name type="scientific">Candidatus Moduliflexus flocculans</name>
    <dbReference type="NCBI Taxonomy" id="1499966"/>
    <lineage>
        <taxon>Bacteria</taxon>
        <taxon>Candidatus Moduliflexota</taxon>
        <taxon>Candidatus Moduliflexia</taxon>
        <taxon>Candidatus Moduliflexales</taxon>
        <taxon>Candidatus Moduliflexaceae</taxon>
    </lineage>
</organism>
<evidence type="ECO:0000313" key="2">
    <source>
        <dbReference type="Proteomes" id="UP000030700"/>
    </source>
</evidence>
<protein>
    <submittedName>
        <fullName evidence="1">Uncharacterized protein</fullName>
    </submittedName>
</protein>
<evidence type="ECO:0000313" key="1">
    <source>
        <dbReference type="EMBL" id="GAK54525.1"/>
    </source>
</evidence>
<accession>A0A081BSZ4</accession>
<dbReference type="EMBL" id="DF820461">
    <property type="protein sequence ID" value="GAK54525.1"/>
    <property type="molecule type" value="Genomic_DNA"/>
</dbReference>
<gene>
    <name evidence="1" type="ORF">U14_05812</name>
</gene>
<dbReference type="Proteomes" id="UP000030700">
    <property type="component" value="Unassembled WGS sequence"/>
</dbReference>
<name>A0A081BSZ4_9BACT</name>
<reference evidence="1" key="1">
    <citation type="journal article" date="2015" name="PeerJ">
        <title>First genomic representation of candidate bacterial phylum KSB3 points to enhanced environmental sensing as a trigger of wastewater bulking.</title>
        <authorList>
            <person name="Sekiguchi Y."/>
            <person name="Ohashi A."/>
            <person name="Parks D.H."/>
            <person name="Yamauchi T."/>
            <person name="Tyson G.W."/>
            <person name="Hugenholtz P."/>
        </authorList>
    </citation>
    <scope>NUCLEOTIDE SEQUENCE [LARGE SCALE GENOMIC DNA]</scope>
</reference>